<keyword evidence="1" id="KW-0863">Zinc-finger</keyword>
<organism evidence="4 5">
    <name type="scientific">Mytilus edulis</name>
    <name type="common">Blue mussel</name>
    <dbReference type="NCBI Taxonomy" id="6550"/>
    <lineage>
        <taxon>Eukaryota</taxon>
        <taxon>Metazoa</taxon>
        <taxon>Spiralia</taxon>
        <taxon>Lophotrochozoa</taxon>
        <taxon>Mollusca</taxon>
        <taxon>Bivalvia</taxon>
        <taxon>Autobranchia</taxon>
        <taxon>Pteriomorphia</taxon>
        <taxon>Mytilida</taxon>
        <taxon>Mytiloidea</taxon>
        <taxon>Mytilidae</taxon>
        <taxon>Mytilinae</taxon>
        <taxon>Mytilus</taxon>
    </lineage>
</organism>
<sequence length="378" mass="43246">MTKHGFISSLAIEHGGSIVDRKMASETTACGICDSKHRTKPSSAWCFECNEGLCEECKEHHTLNKASKYHGIIPVNEFQKLPLSVLQNAKSCKLHGERYQVYCHKHECSCCTKCLIGDHRNCQDLTDINDVVCKIKSSNMVLEIENSLQELSKNLKMIQKNRSGNLSSFTLYRQNIEKKIQISRHTINKHLDCLESELLKELTKIENEESKKISQILASVERKEKEIDELQTSFSIIKQHASDLHTFLVSKQIEQELIDTESIIHSMQDNNELSDVIISLQSDEIVKGVNRNISTIGELVVQTSPCDMLLVRQKSKQAQANVAADIRRRPAHQYETVELENDSCFTVTVKPGGRCLEIWIKWAIQTADYTKWFYIRRH</sequence>
<accession>A0A8S3QED8</accession>
<dbReference type="InterPro" id="IPR047153">
    <property type="entry name" value="TRIM45/56/19-like"/>
</dbReference>
<comment type="caution">
    <text evidence="4">The sequence shown here is derived from an EMBL/GenBank/DDBJ whole genome shotgun (WGS) entry which is preliminary data.</text>
</comment>
<protein>
    <recommendedName>
        <fullName evidence="3">B box-type domain-containing protein</fullName>
    </recommendedName>
</protein>
<dbReference type="PANTHER" id="PTHR25462">
    <property type="entry name" value="BONUS, ISOFORM C-RELATED"/>
    <property type="match status" value="1"/>
</dbReference>
<evidence type="ECO:0000259" key="3">
    <source>
        <dbReference type="PROSITE" id="PS50119"/>
    </source>
</evidence>
<dbReference type="Gene3D" id="3.30.160.60">
    <property type="entry name" value="Classic Zinc Finger"/>
    <property type="match status" value="1"/>
</dbReference>
<proteinExistence type="predicted"/>
<feature type="domain" description="B box-type" evidence="3">
    <location>
        <begin position="25"/>
        <end position="75"/>
    </location>
</feature>
<keyword evidence="1" id="KW-0862">Zinc</keyword>
<dbReference type="Proteomes" id="UP000683360">
    <property type="component" value="Unassembled WGS sequence"/>
</dbReference>
<evidence type="ECO:0000313" key="4">
    <source>
        <dbReference type="EMBL" id="CAG2193833.1"/>
    </source>
</evidence>
<dbReference type="PROSITE" id="PS50119">
    <property type="entry name" value="ZF_BBOX"/>
    <property type="match status" value="1"/>
</dbReference>
<keyword evidence="2" id="KW-0175">Coiled coil</keyword>
<dbReference type="InterPro" id="IPR000315">
    <property type="entry name" value="Znf_B-box"/>
</dbReference>
<evidence type="ECO:0000313" key="5">
    <source>
        <dbReference type="Proteomes" id="UP000683360"/>
    </source>
</evidence>
<dbReference type="AlphaFoldDB" id="A0A8S3QED8"/>
<feature type="coiled-coil region" evidence="2">
    <location>
        <begin position="191"/>
        <end position="233"/>
    </location>
</feature>
<evidence type="ECO:0000256" key="1">
    <source>
        <dbReference type="PROSITE-ProRule" id="PRU00024"/>
    </source>
</evidence>
<dbReference type="EMBL" id="CAJPWZ010000466">
    <property type="protein sequence ID" value="CAG2193833.1"/>
    <property type="molecule type" value="Genomic_DNA"/>
</dbReference>
<gene>
    <name evidence="4" type="ORF">MEDL_8861</name>
</gene>
<dbReference type="GO" id="GO:0008270">
    <property type="term" value="F:zinc ion binding"/>
    <property type="evidence" value="ECO:0007669"/>
    <property type="project" value="UniProtKB-KW"/>
</dbReference>
<evidence type="ECO:0000256" key="2">
    <source>
        <dbReference type="SAM" id="Coils"/>
    </source>
</evidence>
<dbReference type="PANTHER" id="PTHR25462:SF296">
    <property type="entry name" value="MEIOTIC P26, ISOFORM F"/>
    <property type="match status" value="1"/>
</dbReference>
<dbReference type="OrthoDB" id="6121460at2759"/>
<keyword evidence="5" id="KW-1185">Reference proteome</keyword>
<name>A0A8S3QED8_MYTED</name>
<keyword evidence="1" id="KW-0479">Metal-binding</keyword>
<reference evidence="4" key="1">
    <citation type="submission" date="2021-03" db="EMBL/GenBank/DDBJ databases">
        <authorList>
            <person name="Bekaert M."/>
        </authorList>
    </citation>
    <scope>NUCLEOTIDE SEQUENCE</scope>
</reference>